<evidence type="ECO:0000256" key="1">
    <source>
        <dbReference type="ARBA" id="ARBA00004123"/>
    </source>
</evidence>
<dbReference type="Pfam" id="PF11951">
    <property type="entry name" value="Fungal_trans_2"/>
    <property type="match status" value="1"/>
</dbReference>
<sequence>MSRRSCDRCYAIKAKCQPGRCNVSCRRCERLRHHCETVRSVGKAGRPRTTTTTTTTTTTRERTTLPLLPQPLPIQSLKLAHPSDKSILEFLFSTSHFIPHFVIGPSFARSMQHALQTRFFLSPETVLEGFVACAAEFAHRTGLHALTERNIARSAHAIRKLRSIAPTDLPQIATMLALGTSILTYDQLAALEGASMICQYLLSQVKPWYPRLAQLPELDFELNCLIHLDTVECLVRRELPVLRLEVRGGGVVDRYVGLVYSLLPVLYDVCVLGWEVKRRGAPGLVADGMLEECWERVRRDLLDWQPSPPEDFTSLYTGNEVVSMCTQANVYRQAGLLLLHRHRYPFGTEDTTAMVYADAIFAEIETCRRIAGDVPFQIGLLPLLVAGFEVVDPVAREMGLIHRHFNAKSGIYAFPHRRARQLLRLVWRERDIKENVSWFDLVSALPTFGYIP</sequence>
<comment type="subcellular location">
    <subcellularLocation>
        <location evidence="1">Nucleus</location>
    </subcellularLocation>
</comment>
<dbReference type="EMBL" id="JBFXLU010000114">
    <property type="protein sequence ID" value="KAL2841042.1"/>
    <property type="molecule type" value="Genomic_DNA"/>
</dbReference>
<proteinExistence type="predicted"/>
<protein>
    <recommendedName>
        <fullName evidence="7">Zn(2)-C6 fungal-type domain-containing protein</fullName>
    </recommendedName>
</protein>
<dbReference type="InterPro" id="IPR021858">
    <property type="entry name" value="Fun_TF"/>
</dbReference>
<dbReference type="PANTHER" id="PTHR37534:SF46">
    <property type="entry name" value="ZN(II)2CYS6 TRANSCRIPTION FACTOR (EUROFUNG)"/>
    <property type="match status" value="1"/>
</dbReference>
<name>A0ABR4JLX9_9EURO</name>
<evidence type="ECO:0000256" key="4">
    <source>
        <dbReference type="ARBA" id="ARBA00023242"/>
    </source>
</evidence>
<gene>
    <name evidence="5" type="ORF">BJY01DRAFT_236531</name>
</gene>
<keyword evidence="6" id="KW-1185">Reference proteome</keyword>
<dbReference type="Proteomes" id="UP001610446">
    <property type="component" value="Unassembled WGS sequence"/>
</dbReference>
<evidence type="ECO:0008006" key="7">
    <source>
        <dbReference type="Google" id="ProtNLM"/>
    </source>
</evidence>
<dbReference type="PANTHER" id="PTHR37534">
    <property type="entry name" value="TRANSCRIPTIONAL ACTIVATOR PROTEIN UGA3"/>
    <property type="match status" value="1"/>
</dbReference>
<evidence type="ECO:0000256" key="2">
    <source>
        <dbReference type="ARBA" id="ARBA00023015"/>
    </source>
</evidence>
<evidence type="ECO:0000313" key="5">
    <source>
        <dbReference type="EMBL" id="KAL2841042.1"/>
    </source>
</evidence>
<reference evidence="5 6" key="1">
    <citation type="submission" date="2024-07" db="EMBL/GenBank/DDBJ databases">
        <title>Section-level genome sequencing and comparative genomics of Aspergillus sections Usti and Cavernicolus.</title>
        <authorList>
            <consortium name="Lawrence Berkeley National Laboratory"/>
            <person name="Nybo J.L."/>
            <person name="Vesth T.C."/>
            <person name="Theobald S."/>
            <person name="Frisvad J.C."/>
            <person name="Larsen T.O."/>
            <person name="Kjaerboelling I."/>
            <person name="Rothschild-Mancinelli K."/>
            <person name="Lyhne E.K."/>
            <person name="Kogle M.E."/>
            <person name="Barry K."/>
            <person name="Clum A."/>
            <person name="Na H."/>
            <person name="Ledsgaard L."/>
            <person name="Lin J."/>
            <person name="Lipzen A."/>
            <person name="Kuo A."/>
            <person name="Riley R."/>
            <person name="Mondo S."/>
            <person name="Labutti K."/>
            <person name="Haridas S."/>
            <person name="Pangalinan J."/>
            <person name="Salamov A.A."/>
            <person name="Simmons B.A."/>
            <person name="Magnuson J.K."/>
            <person name="Chen J."/>
            <person name="Drula E."/>
            <person name="Henrissat B."/>
            <person name="Wiebenga A."/>
            <person name="Lubbers R.J."/>
            <person name="Gomes A.C."/>
            <person name="Makela M.R."/>
            <person name="Stajich J."/>
            <person name="Grigoriev I.V."/>
            <person name="Mortensen U.H."/>
            <person name="De Vries R.P."/>
            <person name="Baker S.E."/>
            <person name="Andersen M.R."/>
        </authorList>
    </citation>
    <scope>NUCLEOTIDE SEQUENCE [LARGE SCALE GENOMIC DNA]</scope>
    <source>
        <strain evidence="5 6">CBS 123904</strain>
    </source>
</reference>
<evidence type="ECO:0000313" key="6">
    <source>
        <dbReference type="Proteomes" id="UP001610446"/>
    </source>
</evidence>
<keyword evidence="3" id="KW-0804">Transcription</keyword>
<keyword evidence="2" id="KW-0805">Transcription regulation</keyword>
<keyword evidence="4" id="KW-0539">Nucleus</keyword>
<dbReference type="InterPro" id="IPR001138">
    <property type="entry name" value="Zn2Cys6_DnaBD"/>
</dbReference>
<comment type="caution">
    <text evidence="5">The sequence shown here is derived from an EMBL/GenBank/DDBJ whole genome shotgun (WGS) entry which is preliminary data.</text>
</comment>
<dbReference type="CDD" id="cd00067">
    <property type="entry name" value="GAL4"/>
    <property type="match status" value="1"/>
</dbReference>
<organism evidence="5 6">
    <name type="scientific">Aspergillus pseudoustus</name>
    <dbReference type="NCBI Taxonomy" id="1810923"/>
    <lineage>
        <taxon>Eukaryota</taxon>
        <taxon>Fungi</taxon>
        <taxon>Dikarya</taxon>
        <taxon>Ascomycota</taxon>
        <taxon>Pezizomycotina</taxon>
        <taxon>Eurotiomycetes</taxon>
        <taxon>Eurotiomycetidae</taxon>
        <taxon>Eurotiales</taxon>
        <taxon>Aspergillaceae</taxon>
        <taxon>Aspergillus</taxon>
        <taxon>Aspergillus subgen. Nidulantes</taxon>
    </lineage>
</organism>
<accession>A0ABR4JLX9</accession>
<evidence type="ECO:0000256" key="3">
    <source>
        <dbReference type="ARBA" id="ARBA00023163"/>
    </source>
</evidence>